<keyword evidence="4" id="KW-1185">Reference proteome</keyword>
<keyword evidence="3" id="KW-0238">DNA-binding</keyword>
<sequence>MPEQHSPALAPETFAHRARMARDRAGLTRPVAGGLAGRSAEWVKGIETGTIGMPRLPMLMRLATIYECDIADLTGDDRIAAATYTKAAHAELPAIKRALTTYRLTPTDAEPEPAAALTARIRQAWKLWHGTGDHRSRVASLLPDLLADTQHSARVLDGADRRRALVAQAQAYHLAQLFLSFQPAPDLVMLTGDRSMTAAQDADSPRAMAGAAWYMNHFYRDANEAAEARVELAEQASALLRQDDEEDLARWGLLQLAVALSYAKIGREGQAWRYWDRAHEAARRLGPDYAHPWLIFGQGVVDAYALTMHNDLMQPGKALAVAEALDVSRIPSATRRSYHLIETARAHGMRDEGVAAVALLQKAHRESPETIRFNMHTRMVLPELAKTGPRMVREDAHTLALELGVPV</sequence>
<dbReference type="Gene3D" id="1.10.260.40">
    <property type="entry name" value="lambda repressor-like DNA-binding domains"/>
    <property type="match status" value="1"/>
</dbReference>
<dbReference type="PROSITE" id="PS50943">
    <property type="entry name" value="HTH_CROC1"/>
    <property type="match status" value="1"/>
</dbReference>
<dbReference type="Proteomes" id="UP000223789">
    <property type="component" value="Segment"/>
</dbReference>
<evidence type="ECO:0000256" key="1">
    <source>
        <dbReference type="SAM" id="Coils"/>
    </source>
</evidence>
<dbReference type="CDD" id="cd00093">
    <property type="entry name" value="HTH_XRE"/>
    <property type="match status" value="1"/>
</dbReference>
<gene>
    <name evidence="3" type="ORF">SEA_CHYMERA_24</name>
</gene>
<evidence type="ECO:0000313" key="4">
    <source>
        <dbReference type="Proteomes" id="UP000223789"/>
    </source>
</evidence>
<organism evidence="3 4">
    <name type="scientific">Streptomyces phage Chymera</name>
    <dbReference type="NCBI Taxonomy" id="1821728"/>
    <lineage>
        <taxon>Viruses</taxon>
        <taxon>Duplodnaviria</taxon>
        <taxon>Heunggongvirae</taxon>
        <taxon>Uroviricota</taxon>
        <taxon>Caudoviricetes</taxon>
        <taxon>Chymeravirus</taxon>
        <taxon>Chymeravirus chymera</taxon>
    </lineage>
</organism>
<evidence type="ECO:0000313" key="3">
    <source>
        <dbReference type="EMBL" id="AMS01583.1"/>
    </source>
</evidence>
<feature type="domain" description="HTH cro/C1-type" evidence="2">
    <location>
        <begin position="46"/>
        <end position="73"/>
    </location>
</feature>
<protein>
    <submittedName>
        <fullName evidence="3">DNA-binding protein</fullName>
    </submittedName>
</protein>
<dbReference type="InterPro" id="IPR001387">
    <property type="entry name" value="Cro/C1-type_HTH"/>
</dbReference>
<name>A0A142K650_9CAUD</name>
<accession>A0A142K650</accession>
<dbReference type="EMBL" id="KU958700">
    <property type="protein sequence ID" value="AMS01583.1"/>
    <property type="molecule type" value="Genomic_DNA"/>
</dbReference>
<reference evidence="3 4" key="1">
    <citation type="submission" date="2016-03" db="EMBL/GenBank/DDBJ databases">
        <authorList>
            <person name="Ploux O."/>
        </authorList>
    </citation>
    <scope>NUCLEOTIDE SEQUENCE [LARGE SCALE GENOMIC DNA]</scope>
</reference>
<dbReference type="Pfam" id="PF13560">
    <property type="entry name" value="HTH_31"/>
    <property type="match status" value="1"/>
</dbReference>
<keyword evidence="1" id="KW-0175">Coiled coil</keyword>
<dbReference type="GO" id="GO:0003677">
    <property type="term" value="F:DNA binding"/>
    <property type="evidence" value="ECO:0007669"/>
    <property type="project" value="UniProtKB-KW"/>
</dbReference>
<proteinExistence type="predicted"/>
<dbReference type="InterPro" id="IPR010982">
    <property type="entry name" value="Lambda_DNA-bd_dom_sf"/>
</dbReference>
<evidence type="ECO:0000259" key="2">
    <source>
        <dbReference type="PROSITE" id="PS50943"/>
    </source>
</evidence>
<feature type="coiled-coil region" evidence="1">
    <location>
        <begin position="216"/>
        <end position="243"/>
    </location>
</feature>
<dbReference type="SUPFAM" id="SSF47413">
    <property type="entry name" value="lambda repressor-like DNA-binding domains"/>
    <property type="match status" value="1"/>
</dbReference>